<evidence type="ECO:0000256" key="1">
    <source>
        <dbReference type="ARBA" id="ARBA00007789"/>
    </source>
</evidence>
<dbReference type="InterPro" id="IPR019949">
    <property type="entry name" value="CmoO-like"/>
</dbReference>
<evidence type="ECO:0000313" key="3">
    <source>
        <dbReference type="EMBL" id="QCT04722.1"/>
    </source>
</evidence>
<dbReference type="GO" id="GO:0016705">
    <property type="term" value="F:oxidoreductase activity, acting on paired donors, with incorporation or reduction of molecular oxygen"/>
    <property type="evidence" value="ECO:0007669"/>
    <property type="project" value="InterPro"/>
</dbReference>
<dbReference type="KEGG" id="palo:E6C60_4017"/>
<name>A0A4P8XPF4_9BACL</name>
<dbReference type="RefSeq" id="WP_138227384.1">
    <property type="nucleotide sequence ID" value="NZ_CP040396.1"/>
</dbReference>
<keyword evidence="4" id="KW-1185">Reference proteome</keyword>
<reference evidence="3 4" key="1">
    <citation type="submission" date="2019-05" db="EMBL/GenBank/DDBJ databases">
        <authorList>
            <person name="Chen C."/>
        </authorList>
    </citation>
    <scope>NUCLEOTIDE SEQUENCE [LARGE SCALE GENOMIC DNA]</scope>
    <source>
        <strain evidence="3 4">HB172198</strain>
    </source>
</reference>
<evidence type="ECO:0000313" key="4">
    <source>
        <dbReference type="Proteomes" id="UP000300879"/>
    </source>
</evidence>
<organism evidence="3 4">
    <name type="scientific">Paenibacillus algicola</name>
    <dbReference type="NCBI Taxonomy" id="2565926"/>
    <lineage>
        <taxon>Bacteria</taxon>
        <taxon>Bacillati</taxon>
        <taxon>Bacillota</taxon>
        <taxon>Bacilli</taxon>
        <taxon>Bacillales</taxon>
        <taxon>Paenibacillaceae</taxon>
        <taxon>Paenibacillus</taxon>
    </lineage>
</organism>
<gene>
    <name evidence="3" type="ORF">E6C60_4017</name>
</gene>
<evidence type="ECO:0000259" key="2">
    <source>
        <dbReference type="Pfam" id="PF00296"/>
    </source>
</evidence>
<dbReference type="InterPro" id="IPR011251">
    <property type="entry name" value="Luciferase-like_dom"/>
</dbReference>
<dbReference type="CDD" id="cd00347">
    <property type="entry name" value="Flavin_utilizing_monoxygenases"/>
    <property type="match status" value="1"/>
</dbReference>
<dbReference type="OrthoDB" id="9780518at2"/>
<dbReference type="Gene3D" id="3.20.20.30">
    <property type="entry name" value="Luciferase-like domain"/>
    <property type="match status" value="1"/>
</dbReference>
<dbReference type="SUPFAM" id="SSF51679">
    <property type="entry name" value="Bacterial luciferase-like"/>
    <property type="match status" value="1"/>
</dbReference>
<dbReference type="GO" id="GO:0005829">
    <property type="term" value="C:cytosol"/>
    <property type="evidence" value="ECO:0007669"/>
    <property type="project" value="TreeGrafter"/>
</dbReference>
<dbReference type="FunFam" id="3.20.20.30:FF:000002">
    <property type="entry name" value="LLM class flavin-dependent oxidoreductase"/>
    <property type="match status" value="1"/>
</dbReference>
<sequence length="348" mass="37863">MKKQAQPSSHSLQHIPLSILDLSMITEGSTAAVSLRNSLDLAQHAEQWGYHRFWLAEHHNMTGVASSATSVVIGHIAAGTSQIRVGSGGIMLPNHSPLVIAEQFGTLESLFPGRIDLGLGRAPGSDQLTSRALRRGSGSDGQDFPDRLGELRTYFKPTSGSSMRVRAVPGEGLDVPIWLLGSSGFSAQLSAQLGLPFAFASHFAPDYLLPALDLYRSQFRPSEELEKPYAMIGVNVICADTDEEAQYLSTSGQQQFLNIIRGKTGQLKPPVSSMEDQWSLQERAIVSRTLTYSAIGSPATVREKLEQFLEQTQADEIIVASAIYDHQARLRSYELLSEMGFASSRTAS</sequence>
<proteinExistence type="predicted"/>
<comment type="similarity">
    <text evidence="1">To bacterial alkanal monooxygenase alpha and beta chains.</text>
</comment>
<accession>A0A4P8XPF4</accession>
<dbReference type="AlphaFoldDB" id="A0A4P8XPF4"/>
<dbReference type="InterPro" id="IPR050766">
    <property type="entry name" value="Bact_Lucif_Oxidored"/>
</dbReference>
<protein>
    <submittedName>
        <fullName evidence="3">Luciferase family oxidoreductase, group 1</fullName>
    </submittedName>
</protein>
<dbReference type="Proteomes" id="UP000300879">
    <property type="component" value="Chromosome"/>
</dbReference>
<dbReference type="EMBL" id="CP040396">
    <property type="protein sequence ID" value="QCT04722.1"/>
    <property type="molecule type" value="Genomic_DNA"/>
</dbReference>
<dbReference type="Pfam" id="PF00296">
    <property type="entry name" value="Bac_luciferase"/>
    <property type="match status" value="1"/>
</dbReference>
<dbReference type="InterPro" id="IPR036661">
    <property type="entry name" value="Luciferase-like_sf"/>
</dbReference>
<feature type="domain" description="Luciferase-like" evidence="2">
    <location>
        <begin position="20"/>
        <end position="315"/>
    </location>
</feature>
<dbReference type="PANTHER" id="PTHR30137">
    <property type="entry name" value="LUCIFERASE-LIKE MONOOXYGENASE"/>
    <property type="match status" value="1"/>
</dbReference>
<dbReference type="NCBIfam" id="TIGR03558">
    <property type="entry name" value="oxido_grp_1"/>
    <property type="match status" value="1"/>
</dbReference>
<dbReference type="PANTHER" id="PTHR30137:SF6">
    <property type="entry name" value="LUCIFERASE-LIKE MONOOXYGENASE"/>
    <property type="match status" value="1"/>
</dbReference>